<evidence type="ECO:0000313" key="3">
    <source>
        <dbReference type="Proteomes" id="UP000663722"/>
    </source>
</evidence>
<dbReference type="Pfam" id="PF13304">
    <property type="entry name" value="AAA_21"/>
    <property type="match status" value="1"/>
</dbReference>
<dbReference type="InterPro" id="IPR003959">
    <property type="entry name" value="ATPase_AAA_core"/>
</dbReference>
<dbReference type="GO" id="GO:0016887">
    <property type="term" value="F:ATP hydrolysis activity"/>
    <property type="evidence" value="ECO:0007669"/>
    <property type="project" value="InterPro"/>
</dbReference>
<dbReference type="GO" id="GO:0005524">
    <property type="term" value="F:ATP binding"/>
    <property type="evidence" value="ECO:0007669"/>
    <property type="project" value="InterPro"/>
</dbReference>
<sequence>MGFHLKIMNYRGIRSVDFNPDGVCLLVGPNGSGKSTLLSVIELLRNAFERGFDMAINMAGGPWGFTNFELSENTSATFILELSDLRWELNPTVNSGGAVYPISETVKQGKDFLPRPQEDIIADAILAQARNDESRAVSPIKRPLILTRLYDTASLGTEYENFVQILRRYRNYHDYHLWQLRKSGSQAGSDLELQSRGQNAFSVLRNWHTSRPLRERYEFVINGLREAFPLFFDDLDFESAGQTVTIRIYPPHSNIPVPIYFASNGFLAAMLHLMAVCSAPDGGIIGIDEPENSLHPYAIKTLIHAFQERAEEQNLTLLLATHSPFVLNEFKEEAHRVYVMEQNEKEQLVRLDKVRDPEWLKYFSLGDLYGSEFGRQEEYPKMREAE</sequence>
<dbReference type="InterPro" id="IPR014555">
    <property type="entry name" value="RecF-like"/>
</dbReference>
<dbReference type="PIRSF" id="PIRSF029347">
    <property type="entry name" value="RecF"/>
    <property type="match status" value="1"/>
</dbReference>
<dbReference type="Gene3D" id="3.40.50.300">
    <property type="entry name" value="P-loop containing nucleotide triphosphate hydrolases"/>
    <property type="match status" value="1"/>
</dbReference>
<dbReference type="AlphaFoldDB" id="A0A975BF84"/>
<dbReference type="Proteomes" id="UP000663722">
    <property type="component" value="Chromosome"/>
</dbReference>
<dbReference type="KEGG" id="dmm:dnm_002120"/>
<dbReference type="SUPFAM" id="SSF52540">
    <property type="entry name" value="P-loop containing nucleoside triphosphate hydrolases"/>
    <property type="match status" value="1"/>
</dbReference>
<dbReference type="GO" id="GO:0000731">
    <property type="term" value="P:DNA synthesis involved in DNA repair"/>
    <property type="evidence" value="ECO:0007669"/>
    <property type="project" value="TreeGrafter"/>
</dbReference>
<accession>A0A975BF84</accession>
<organism evidence="2 3">
    <name type="scientific">Desulfonema magnum</name>
    <dbReference type="NCBI Taxonomy" id="45655"/>
    <lineage>
        <taxon>Bacteria</taxon>
        <taxon>Pseudomonadati</taxon>
        <taxon>Thermodesulfobacteriota</taxon>
        <taxon>Desulfobacteria</taxon>
        <taxon>Desulfobacterales</taxon>
        <taxon>Desulfococcaceae</taxon>
        <taxon>Desulfonema</taxon>
    </lineage>
</organism>
<dbReference type="EMBL" id="CP061800">
    <property type="protein sequence ID" value="QTA84218.1"/>
    <property type="molecule type" value="Genomic_DNA"/>
</dbReference>
<proteinExistence type="predicted"/>
<dbReference type="GO" id="GO:0006302">
    <property type="term" value="P:double-strand break repair"/>
    <property type="evidence" value="ECO:0007669"/>
    <property type="project" value="TreeGrafter"/>
</dbReference>
<reference evidence="2" key="1">
    <citation type="journal article" date="2021" name="Microb. Physiol.">
        <title>Proteogenomic Insights into the Physiology of Marine, Sulfate-Reducing, Filamentous Desulfonema limicola and Desulfonema magnum.</title>
        <authorList>
            <person name="Schnaars V."/>
            <person name="Wohlbrand L."/>
            <person name="Scheve S."/>
            <person name="Hinrichs C."/>
            <person name="Reinhardt R."/>
            <person name="Rabus R."/>
        </authorList>
    </citation>
    <scope>NUCLEOTIDE SEQUENCE</scope>
    <source>
        <strain evidence="2">4be13</strain>
    </source>
</reference>
<protein>
    <submittedName>
        <fullName evidence="2">AAA ATPase domain-containing protein</fullName>
    </submittedName>
</protein>
<evidence type="ECO:0000313" key="2">
    <source>
        <dbReference type="EMBL" id="QTA84218.1"/>
    </source>
</evidence>
<feature type="domain" description="ATPase AAA-type core" evidence="1">
    <location>
        <begin position="26"/>
        <end position="328"/>
    </location>
</feature>
<keyword evidence="3" id="KW-1185">Reference proteome</keyword>
<dbReference type="PANTHER" id="PTHR32182:SF22">
    <property type="entry name" value="ATP-DEPENDENT ENDONUCLEASE, OLD FAMILY-RELATED"/>
    <property type="match status" value="1"/>
</dbReference>
<dbReference type="InterPro" id="IPR027417">
    <property type="entry name" value="P-loop_NTPase"/>
</dbReference>
<dbReference type="PANTHER" id="PTHR32182">
    <property type="entry name" value="DNA REPLICATION AND REPAIR PROTEIN RECF"/>
    <property type="match status" value="1"/>
</dbReference>
<gene>
    <name evidence="2" type="ORF">dnm_002120</name>
</gene>
<dbReference type="RefSeq" id="WP_207680807.1">
    <property type="nucleotide sequence ID" value="NZ_CP061800.1"/>
</dbReference>
<evidence type="ECO:0000259" key="1">
    <source>
        <dbReference type="Pfam" id="PF13304"/>
    </source>
</evidence>
<name>A0A975BF84_9BACT</name>